<proteinExistence type="predicted"/>
<dbReference type="InterPro" id="IPR044794">
    <property type="entry name" value="APRL5/7"/>
</dbReference>
<dbReference type="EMBL" id="JAUJYN010000007">
    <property type="protein sequence ID" value="KAK1266186.1"/>
    <property type="molecule type" value="Genomic_DNA"/>
</dbReference>
<protein>
    <submittedName>
        <fullName evidence="3">5'-adenylylsulfate reductase-like 7</fullName>
    </submittedName>
</protein>
<dbReference type="Pfam" id="PF00085">
    <property type="entry name" value="Thioredoxin"/>
    <property type="match status" value="1"/>
</dbReference>
<dbReference type="Gene3D" id="3.40.30.10">
    <property type="entry name" value="Glutaredoxin"/>
    <property type="match status" value="1"/>
</dbReference>
<evidence type="ECO:0000313" key="3">
    <source>
        <dbReference type="EMBL" id="KAK1266186.1"/>
    </source>
</evidence>
<feature type="chain" id="PRO_5043978782" evidence="1">
    <location>
        <begin position="23"/>
        <end position="299"/>
    </location>
</feature>
<name>A0AAV9APT1_ACOGR</name>
<gene>
    <name evidence="3" type="ORF">QJS04_geneDACA014638</name>
</gene>
<keyword evidence="1" id="KW-0732">Signal</keyword>
<comment type="caution">
    <text evidence="3">The sequence shown here is derived from an EMBL/GenBank/DDBJ whole genome shotgun (WGS) entry which is preliminary data.</text>
</comment>
<feature type="domain" description="Thioredoxin" evidence="2">
    <location>
        <begin position="69"/>
        <end position="152"/>
    </location>
</feature>
<dbReference type="CDD" id="cd02999">
    <property type="entry name" value="PDI_a_ERp44_like"/>
    <property type="match status" value="1"/>
</dbReference>
<evidence type="ECO:0000313" key="4">
    <source>
        <dbReference type="Proteomes" id="UP001179952"/>
    </source>
</evidence>
<accession>A0AAV9APT1</accession>
<dbReference type="PANTHER" id="PTHR47126:SF3">
    <property type="entry name" value="5'-ADENYLYLSULFATE REDUCTASE-LIKE 5"/>
    <property type="match status" value="1"/>
</dbReference>
<dbReference type="PANTHER" id="PTHR47126">
    <property type="entry name" value="5'-ADENYLYLSULFATE REDUCTASE-LIKE 7"/>
    <property type="match status" value="1"/>
</dbReference>
<dbReference type="SUPFAM" id="SSF52833">
    <property type="entry name" value="Thioredoxin-like"/>
    <property type="match status" value="1"/>
</dbReference>
<reference evidence="3" key="2">
    <citation type="submission" date="2023-06" db="EMBL/GenBank/DDBJ databases">
        <authorList>
            <person name="Ma L."/>
            <person name="Liu K.-W."/>
            <person name="Li Z."/>
            <person name="Hsiao Y.-Y."/>
            <person name="Qi Y."/>
            <person name="Fu T."/>
            <person name="Tang G."/>
            <person name="Zhang D."/>
            <person name="Sun W.-H."/>
            <person name="Liu D.-K."/>
            <person name="Li Y."/>
            <person name="Chen G.-Z."/>
            <person name="Liu X.-D."/>
            <person name="Liao X.-Y."/>
            <person name="Jiang Y.-T."/>
            <person name="Yu X."/>
            <person name="Hao Y."/>
            <person name="Huang J."/>
            <person name="Zhao X.-W."/>
            <person name="Ke S."/>
            <person name="Chen Y.-Y."/>
            <person name="Wu W.-L."/>
            <person name="Hsu J.-L."/>
            <person name="Lin Y.-F."/>
            <person name="Huang M.-D."/>
            <person name="Li C.-Y."/>
            <person name="Huang L."/>
            <person name="Wang Z.-W."/>
            <person name="Zhao X."/>
            <person name="Zhong W.-Y."/>
            <person name="Peng D.-H."/>
            <person name="Ahmad S."/>
            <person name="Lan S."/>
            <person name="Zhang J.-S."/>
            <person name="Tsai W.-C."/>
            <person name="Van De Peer Y."/>
            <person name="Liu Z.-J."/>
        </authorList>
    </citation>
    <scope>NUCLEOTIDE SEQUENCE</scope>
    <source>
        <strain evidence="3">SCP</strain>
        <tissue evidence="3">Leaves</tissue>
    </source>
</reference>
<reference evidence="3" key="1">
    <citation type="journal article" date="2023" name="Nat. Commun.">
        <title>Diploid and tetraploid genomes of Acorus and the evolution of monocots.</title>
        <authorList>
            <person name="Ma L."/>
            <person name="Liu K.W."/>
            <person name="Li Z."/>
            <person name="Hsiao Y.Y."/>
            <person name="Qi Y."/>
            <person name="Fu T."/>
            <person name="Tang G.D."/>
            <person name="Zhang D."/>
            <person name="Sun W.H."/>
            <person name="Liu D.K."/>
            <person name="Li Y."/>
            <person name="Chen G.Z."/>
            <person name="Liu X.D."/>
            <person name="Liao X.Y."/>
            <person name="Jiang Y.T."/>
            <person name="Yu X."/>
            <person name="Hao Y."/>
            <person name="Huang J."/>
            <person name="Zhao X.W."/>
            <person name="Ke S."/>
            <person name="Chen Y.Y."/>
            <person name="Wu W.L."/>
            <person name="Hsu J.L."/>
            <person name="Lin Y.F."/>
            <person name="Huang M.D."/>
            <person name="Li C.Y."/>
            <person name="Huang L."/>
            <person name="Wang Z.W."/>
            <person name="Zhao X."/>
            <person name="Zhong W.Y."/>
            <person name="Peng D.H."/>
            <person name="Ahmad S."/>
            <person name="Lan S."/>
            <person name="Zhang J.S."/>
            <person name="Tsai W.C."/>
            <person name="Van de Peer Y."/>
            <person name="Liu Z.J."/>
        </authorList>
    </citation>
    <scope>NUCLEOTIDE SEQUENCE</scope>
    <source>
        <strain evidence="3">SCP</strain>
    </source>
</reference>
<dbReference type="InterPro" id="IPR036249">
    <property type="entry name" value="Thioredoxin-like_sf"/>
</dbReference>
<dbReference type="InterPro" id="IPR013766">
    <property type="entry name" value="Thioredoxin_domain"/>
</dbReference>
<dbReference type="Proteomes" id="UP001179952">
    <property type="component" value="Unassembled WGS sequence"/>
</dbReference>
<dbReference type="AlphaFoldDB" id="A0AAV9APT1"/>
<keyword evidence="4" id="KW-1185">Reference proteome</keyword>
<organism evidence="3 4">
    <name type="scientific">Acorus gramineus</name>
    <name type="common">Dwarf sweet flag</name>
    <dbReference type="NCBI Taxonomy" id="55184"/>
    <lineage>
        <taxon>Eukaryota</taxon>
        <taxon>Viridiplantae</taxon>
        <taxon>Streptophyta</taxon>
        <taxon>Embryophyta</taxon>
        <taxon>Tracheophyta</taxon>
        <taxon>Spermatophyta</taxon>
        <taxon>Magnoliopsida</taxon>
        <taxon>Liliopsida</taxon>
        <taxon>Acoraceae</taxon>
        <taxon>Acorus</taxon>
    </lineage>
</organism>
<evidence type="ECO:0000256" key="1">
    <source>
        <dbReference type="SAM" id="SignalP"/>
    </source>
</evidence>
<evidence type="ECO:0000259" key="2">
    <source>
        <dbReference type="Pfam" id="PF00085"/>
    </source>
</evidence>
<sequence length="299" mass="33687">MATSPPLPILFILCISTVRSAAESVCHRPPSPSDAILNELRSQCPLHLSRSLPVEVNGEILDRELSLIQKNTYYSILFYATWCPFSRRARATFDVLSSMFPQIKHLTVEESSAMPSTFSRYGVHSLPALIIVNKATMVRYHGPKDLGSLVHFYRRVTRLEPEVYIAESLPDPMEAKKSFGPWNGSAREILAREPYLAFSIFFLCLKAFLYIFPKLLSQLKSFIGKYIWHFNLDIFGETSQLLEQALHVIDVKKVWSKLRLSKTGNFQNGAKNARSWASSITSVSLGESSSSSRSTQSDS</sequence>
<feature type="signal peptide" evidence="1">
    <location>
        <begin position="1"/>
        <end position="22"/>
    </location>
</feature>